<dbReference type="InterPro" id="IPR013022">
    <property type="entry name" value="Xyl_isomerase-like_TIM-brl"/>
</dbReference>
<proteinExistence type="predicted"/>
<keyword evidence="1 3" id="KW-0413">Isomerase</keyword>
<dbReference type="PANTHER" id="PTHR43489:SF7">
    <property type="entry name" value="3-DEHYDRO-D-GULOSIDE 4-EPIMERASE-RELATED"/>
    <property type="match status" value="1"/>
</dbReference>
<evidence type="ECO:0000313" key="3">
    <source>
        <dbReference type="EMBL" id="MBC8572947.1"/>
    </source>
</evidence>
<reference evidence="3 4" key="1">
    <citation type="submission" date="2020-08" db="EMBL/GenBank/DDBJ databases">
        <title>Genome public.</title>
        <authorList>
            <person name="Liu C."/>
            <person name="Sun Q."/>
        </authorList>
    </citation>
    <scope>NUCLEOTIDE SEQUENCE [LARGE SCALE GENOMIC DNA]</scope>
    <source>
        <strain evidence="3 4">NSJ-46</strain>
    </source>
</reference>
<sequence>MKFSMCTAVYGMNDLQDTINRAAKIGFDGVEITTAFHLPVGSSKEYRKTVKSWIEDAGLECSGLHYIFDGSVKLATPDRNLNQKCEEYLEKVIDVAADVNARTVIIGSGGATRHIDDGVDRLEATKCMADVIHKAGKYAAEKNVVLAVEAINRYETNFLNTMKEATEFAQMVDHPSVRTMADTYHMNIEEVVPEEEVRKYGHMLANLHLADSNRHAPGTGHFDFKAVAKALKEIGFEQYCSFEVFGLYPWKLWFDSVEEADRQMKIGIAHAHAAFDNL</sequence>
<dbReference type="EMBL" id="JACRSZ010000006">
    <property type="protein sequence ID" value="MBC8572947.1"/>
    <property type="molecule type" value="Genomic_DNA"/>
</dbReference>
<dbReference type="SUPFAM" id="SSF51658">
    <property type="entry name" value="Xylose isomerase-like"/>
    <property type="match status" value="1"/>
</dbReference>
<keyword evidence="4" id="KW-1185">Reference proteome</keyword>
<feature type="domain" description="Xylose isomerase-like TIM barrel" evidence="2">
    <location>
        <begin position="20"/>
        <end position="248"/>
    </location>
</feature>
<evidence type="ECO:0000313" key="4">
    <source>
        <dbReference type="Proteomes" id="UP000657421"/>
    </source>
</evidence>
<name>A0ABR7N974_9FIRM</name>
<evidence type="ECO:0000256" key="1">
    <source>
        <dbReference type="ARBA" id="ARBA00023235"/>
    </source>
</evidence>
<protein>
    <submittedName>
        <fullName evidence="3">Sugar phosphate isomerase/epimerase</fullName>
    </submittedName>
</protein>
<dbReference type="InterPro" id="IPR036237">
    <property type="entry name" value="Xyl_isomerase-like_sf"/>
</dbReference>
<organism evidence="3 4">
    <name type="scientific">Jingyaoa shaoxingensis</name>
    <dbReference type="NCBI Taxonomy" id="2763671"/>
    <lineage>
        <taxon>Bacteria</taxon>
        <taxon>Bacillati</taxon>
        <taxon>Bacillota</taxon>
        <taxon>Clostridia</taxon>
        <taxon>Lachnospirales</taxon>
        <taxon>Lachnospiraceae</taxon>
        <taxon>Jingyaoa</taxon>
    </lineage>
</organism>
<dbReference type="RefSeq" id="WP_249307975.1">
    <property type="nucleotide sequence ID" value="NZ_JACRSZ010000006.1"/>
</dbReference>
<dbReference type="Proteomes" id="UP000657421">
    <property type="component" value="Unassembled WGS sequence"/>
</dbReference>
<dbReference type="Gene3D" id="3.20.20.150">
    <property type="entry name" value="Divalent-metal-dependent TIM barrel enzymes"/>
    <property type="match status" value="1"/>
</dbReference>
<dbReference type="Pfam" id="PF01261">
    <property type="entry name" value="AP_endonuc_2"/>
    <property type="match status" value="1"/>
</dbReference>
<comment type="caution">
    <text evidence="3">The sequence shown here is derived from an EMBL/GenBank/DDBJ whole genome shotgun (WGS) entry which is preliminary data.</text>
</comment>
<dbReference type="PANTHER" id="PTHR43489">
    <property type="entry name" value="ISOMERASE"/>
    <property type="match status" value="1"/>
</dbReference>
<evidence type="ECO:0000259" key="2">
    <source>
        <dbReference type="Pfam" id="PF01261"/>
    </source>
</evidence>
<gene>
    <name evidence="3" type="ORF">H8716_07615</name>
</gene>
<dbReference type="InterPro" id="IPR050417">
    <property type="entry name" value="Sugar_Epim/Isomerase"/>
</dbReference>
<accession>A0ABR7N974</accession>
<dbReference type="GO" id="GO:0016853">
    <property type="term" value="F:isomerase activity"/>
    <property type="evidence" value="ECO:0007669"/>
    <property type="project" value="UniProtKB-KW"/>
</dbReference>